<dbReference type="Proteomes" id="UP000287651">
    <property type="component" value="Unassembled WGS sequence"/>
</dbReference>
<reference evidence="1 2" key="1">
    <citation type="journal article" date="2014" name="Agronomy (Basel)">
        <title>A Draft Genome Sequence for Ensete ventricosum, the Drought-Tolerant Tree Against Hunger.</title>
        <authorList>
            <person name="Harrison J."/>
            <person name="Moore K.A."/>
            <person name="Paszkiewicz K."/>
            <person name="Jones T."/>
            <person name="Grant M."/>
            <person name="Ambacheew D."/>
            <person name="Muzemil S."/>
            <person name="Studholme D.J."/>
        </authorList>
    </citation>
    <scope>NUCLEOTIDE SEQUENCE [LARGE SCALE GENOMIC DNA]</scope>
</reference>
<evidence type="ECO:0000313" key="1">
    <source>
        <dbReference type="EMBL" id="RRT58715.1"/>
    </source>
</evidence>
<dbReference type="AlphaFoldDB" id="A0A426Z402"/>
<proteinExistence type="predicted"/>
<dbReference type="EMBL" id="AMZH03008552">
    <property type="protein sequence ID" value="RRT58715.1"/>
    <property type="molecule type" value="Genomic_DNA"/>
</dbReference>
<protein>
    <submittedName>
        <fullName evidence="1">Uncharacterized protein</fullName>
    </submittedName>
</protein>
<gene>
    <name evidence="1" type="ORF">B296_00028140</name>
</gene>
<sequence>MAEDCPLCFHEAMNKLWFQQNILYLEPPGDSLPSSMEKMKAQEVLMNSRVAEAASSATFFSLTPKKNTVMDLGFTFPREKLGPQLMTTVPALQRLAEEGEGRRIHSNEGYVKRPYLSETWRISSHGSPQFDLQMLGRSPQGADMKKHLLFWARKVASIVRHES</sequence>
<accession>A0A426Z402</accession>
<organism evidence="1 2">
    <name type="scientific">Ensete ventricosum</name>
    <name type="common">Abyssinian banana</name>
    <name type="synonym">Musa ensete</name>
    <dbReference type="NCBI Taxonomy" id="4639"/>
    <lineage>
        <taxon>Eukaryota</taxon>
        <taxon>Viridiplantae</taxon>
        <taxon>Streptophyta</taxon>
        <taxon>Embryophyta</taxon>
        <taxon>Tracheophyta</taxon>
        <taxon>Spermatophyta</taxon>
        <taxon>Magnoliopsida</taxon>
        <taxon>Liliopsida</taxon>
        <taxon>Zingiberales</taxon>
        <taxon>Musaceae</taxon>
        <taxon>Ensete</taxon>
    </lineage>
</organism>
<evidence type="ECO:0000313" key="2">
    <source>
        <dbReference type="Proteomes" id="UP000287651"/>
    </source>
</evidence>
<dbReference type="PANTHER" id="PTHR33785">
    <property type="entry name" value="OS06G0550800 PROTEIN"/>
    <property type="match status" value="1"/>
</dbReference>
<comment type="caution">
    <text evidence="1">The sequence shown here is derived from an EMBL/GenBank/DDBJ whole genome shotgun (WGS) entry which is preliminary data.</text>
</comment>
<name>A0A426Z402_ENSVE</name>
<dbReference type="PANTHER" id="PTHR33785:SF2">
    <property type="entry name" value="DUF1685 DOMAIN-CONTAINING PROTEIN"/>
    <property type="match status" value="1"/>
</dbReference>